<dbReference type="EMBL" id="FMUH01000001">
    <property type="protein sequence ID" value="SCX37950.1"/>
    <property type="molecule type" value="Genomic_DNA"/>
</dbReference>
<evidence type="ECO:0000313" key="1">
    <source>
        <dbReference type="EMBL" id="SCX37950.1"/>
    </source>
</evidence>
<name>A0A1G4X9P6_9ACTN</name>
<proteinExistence type="predicted"/>
<organism evidence="1 2">
    <name type="scientific">Klenkia marina</name>
    <dbReference type="NCBI Taxonomy" id="1960309"/>
    <lineage>
        <taxon>Bacteria</taxon>
        <taxon>Bacillati</taxon>
        <taxon>Actinomycetota</taxon>
        <taxon>Actinomycetes</taxon>
        <taxon>Geodermatophilales</taxon>
        <taxon>Geodermatophilaceae</taxon>
        <taxon>Klenkia</taxon>
    </lineage>
</organism>
<dbReference type="Proteomes" id="UP000198981">
    <property type="component" value="Unassembled WGS sequence"/>
</dbReference>
<gene>
    <name evidence="1" type="ORF">SAMN03159343_0249</name>
</gene>
<accession>A0A1G4X9P6</accession>
<sequence>MLGSTACQDAFRAWSKSVGEYERQRDIAFWNRDNDGGDPFQAPAVADVELMGDRAKDEATARRALAAVMAQELAS</sequence>
<evidence type="ECO:0000313" key="2">
    <source>
        <dbReference type="Proteomes" id="UP000198981"/>
    </source>
</evidence>
<reference evidence="2" key="1">
    <citation type="submission" date="2016-10" db="EMBL/GenBank/DDBJ databases">
        <authorList>
            <person name="Varghese N."/>
            <person name="Submissions S."/>
        </authorList>
    </citation>
    <scope>NUCLEOTIDE SEQUENCE [LARGE SCALE GENOMIC DNA]</scope>
    <source>
        <strain evidence="2">DSM 45722</strain>
    </source>
</reference>
<dbReference type="AlphaFoldDB" id="A0A1G4X9P6"/>
<protein>
    <submittedName>
        <fullName evidence="1">Uncharacterized protein</fullName>
    </submittedName>
</protein>
<keyword evidence="2" id="KW-1185">Reference proteome</keyword>